<dbReference type="AlphaFoldDB" id="A0A9Q8LFS5"/>
<accession>A0A9Q8LFS5</accession>
<feature type="region of interest" description="Disordered" evidence="1">
    <location>
        <begin position="1"/>
        <end position="79"/>
    </location>
</feature>
<dbReference type="RefSeq" id="XP_047760982.1">
    <property type="nucleotide sequence ID" value="XM_047904221.1"/>
</dbReference>
<gene>
    <name evidence="2" type="ORF">CLAFUR5_05073</name>
</gene>
<evidence type="ECO:0000313" key="2">
    <source>
        <dbReference type="EMBL" id="UJO16616.1"/>
    </source>
</evidence>
<sequence length="253" mass="27523">MAAHRYAGNHEEQVANDSGRQACTASSSKSAPRKTSGTKRKAAETKTPATKKQKTQPSKVRDEDDVNDESKDGDNASDSITINRAPVLELWSSCVAQFLHPSLPWSTALSVGSAISTITAISKGRSIGTIDKPDASESSEKCEKRTQAQADLGEIDVVSFHLKIKDGSAVVGDKPKKGNEETLKKRYGEGQYQKAKKTFQEALEQWKGKGDELDRRAFHMYEDFRPSVPNGQKGWGRKGQLNLDSVRSAIAGG</sequence>
<dbReference type="KEGG" id="ffu:CLAFUR5_05073"/>
<protein>
    <submittedName>
        <fullName evidence="2">Uncharacterized protein</fullName>
    </submittedName>
</protein>
<evidence type="ECO:0000256" key="1">
    <source>
        <dbReference type="SAM" id="MobiDB-lite"/>
    </source>
</evidence>
<name>A0A9Q8LFS5_PASFU</name>
<reference evidence="2" key="1">
    <citation type="submission" date="2021-12" db="EMBL/GenBank/DDBJ databases">
        <authorList>
            <person name="Zaccaron A."/>
            <person name="Stergiopoulos I."/>
        </authorList>
    </citation>
    <scope>NUCLEOTIDE SEQUENCE</scope>
    <source>
        <strain evidence="2">Race5_Kim</strain>
    </source>
</reference>
<proteinExistence type="predicted"/>
<reference evidence="2" key="2">
    <citation type="journal article" date="2022" name="Microb. Genom.">
        <title>A chromosome-scale genome assembly of the tomato pathogen Cladosporium fulvum reveals a compartmentalized genome architecture and the presence of a dispensable chromosome.</title>
        <authorList>
            <person name="Zaccaron A.Z."/>
            <person name="Chen L.H."/>
            <person name="Samaras A."/>
            <person name="Stergiopoulos I."/>
        </authorList>
    </citation>
    <scope>NUCLEOTIDE SEQUENCE</scope>
    <source>
        <strain evidence="2">Race5_Kim</strain>
    </source>
</reference>
<dbReference type="Proteomes" id="UP000756132">
    <property type="component" value="Chromosome 4"/>
</dbReference>
<dbReference type="EMBL" id="CP090166">
    <property type="protein sequence ID" value="UJO16616.1"/>
    <property type="molecule type" value="Genomic_DNA"/>
</dbReference>
<organism evidence="2 3">
    <name type="scientific">Passalora fulva</name>
    <name type="common">Tomato leaf mold</name>
    <name type="synonym">Cladosporium fulvum</name>
    <dbReference type="NCBI Taxonomy" id="5499"/>
    <lineage>
        <taxon>Eukaryota</taxon>
        <taxon>Fungi</taxon>
        <taxon>Dikarya</taxon>
        <taxon>Ascomycota</taxon>
        <taxon>Pezizomycotina</taxon>
        <taxon>Dothideomycetes</taxon>
        <taxon>Dothideomycetidae</taxon>
        <taxon>Mycosphaerellales</taxon>
        <taxon>Mycosphaerellaceae</taxon>
        <taxon>Fulvia</taxon>
    </lineage>
</organism>
<keyword evidence="3" id="KW-1185">Reference proteome</keyword>
<feature type="compositionally biased region" description="Polar residues" evidence="1">
    <location>
        <begin position="15"/>
        <end position="35"/>
    </location>
</feature>
<dbReference type="GeneID" id="71984951"/>
<evidence type="ECO:0000313" key="3">
    <source>
        <dbReference type="Proteomes" id="UP000756132"/>
    </source>
</evidence>
<dbReference type="OrthoDB" id="514070at2759"/>